<evidence type="ECO:0008006" key="4">
    <source>
        <dbReference type="Google" id="ProtNLM"/>
    </source>
</evidence>
<reference evidence="2 3" key="1">
    <citation type="submission" date="2019-09" db="EMBL/GenBank/DDBJ databases">
        <title>Draft genome of the ectomycorrhizal ascomycete Sphaerosporella brunnea.</title>
        <authorList>
            <consortium name="DOE Joint Genome Institute"/>
            <person name="Benucci G.M."/>
            <person name="Marozzi G."/>
            <person name="Antonielli L."/>
            <person name="Sanchez S."/>
            <person name="Marco P."/>
            <person name="Wang X."/>
            <person name="Falini L.B."/>
            <person name="Barry K."/>
            <person name="Haridas S."/>
            <person name="Lipzen A."/>
            <person name="Labutti K."/>
            <person name="Grigoriev I.V."/>
            <person name="Murat C."/>
            <person name="Martin F."/>
            <person name="Albertini E."/>
            <person name="Donnini D."/>
            <person name="Bonito G."/>
        </authorList>
    </citation>
    <scope>NUCLEOTIDE SEQUENCE [LARGE SCALE GENOMIC DNA]</scope>
    <source>
        <strain evidence="2 3">Sb_GMNB300</strain>
    </source>
</reference>
<proteinExistence type="predicted"/>
<keyword evidence="1" id="KW-0732">Signal</keyword>
<dbReference type="AlphaFoldDB" id="A0A5J5F7H7"/>
<evidence type="ECO:0000313" key="2">
    <source>
        <dbReference type="EMBL" id="KAA8912913.1"/>
    </source>
</evidence>
<comment type="caution">
    <text evidence="2">The sequence shown here is derived from an EMBL/GenBank/DDBJ whole genome shotgun (WGS) entry which is preliminary data.</text>
</comment>
<accession>A0A5J5F7H7</accession>
<dbReference type="InParanoid" id="A0A5J5F7H7"/>
<sequence length="125" mass="14240">MVVVVMVVFLWMAGIWRRAEQQRSGNADAKERYTGTGLIVFVPCSHYFFAGHDGSLPAEVSFLNPACKGQSNPIAMKLWISIYIYIRHNDTQPDLINHRDKQNSNIPCVKNTKKRVKNLHTENPV</sequence>
<feature type="signal peptide" evidence="1">
    <location>
        <begin position="1"/>
        <end position="21"/>
    </location>
</feature>
<keyword evidence="3" id="KW-1185">Reference proteome</keyword>
<organism evidence="2 3">
    <name type="scientific">Sphaerosporella brunnea</name>
    <dbReference type="NCBI Taxonomy" id="1250544"/>
    <lineage>
        <taxon>Eukaryota</taxon>
        <taxon>Fungi</taxon>
        <taxon>Dikarya</taxon>
        <taxon>Ascomycota</taxon>
        <taxon>Pezizomycotina</taxon>
        <taxon>Pezizomycetes</taxon>
        <taxon>Pezizales</taxon>
        <taxon>Pyronemataceae</taxon>
        <taxon>Sphaerosporella</taxon>
    </lineage>
</organism>
<evidence type="ECO:0000256" key="1">
    <source>
        <dbReference type="SAM" id="SignalP"/>
    </source>
</evidence>
<name>A0A5J5F7H7_9PEZI</name>
<dbReference type="Proteomes" id="UP000326924">
    <property type="component" value="Unassembled WGS sequence"/>
</dbReference>
<dbReference type="EMBL" id="VXIS01000019">
    <property type="protein sequence ID" value="KAA8912913.1"/>
    <property type="molecule type" value="Genomic_DNA"/>
</dbReference>
<protein>
    <recommendedName>
        <fullName evidence="4">Secreted protein</fullName>
    </recommendedName>
</protein>
<evidence type="ECO:0000313" key="3">
    <source>
        <dbReference type="Proteomes" id="UP000326924"/>
    </source>
</evidence>
<gene>
    <name evidence="2" type="ORF">FN846DRAFT_222377</name>
</gene>
<feature type="chain" id="PRO_5023888475" description="Secreted protein" evidence="1">
    <location>
        <begin position="22"/>
        <end position="125"/>
    </location>
</feature>